<dbReference type="AlphaFoldDB" id="T1ATZ4"/>
<dbReference type="InterPro" id="IPR046346">
    <property type="entry name" value="Aminoacid_DH-like_N_sf"/>
</dbReference>
<protein>
    <submittedName>
        <fullName evidence="1">3-dehydroquinate dehydratase</fullName>
    </submittedName>
</protein>
<reference evidence="1" key="1">
    <citation type="submission" date="2013-08" db="EMBL/GenBank/DDBJ databases">
        <authorList>
            <person name="Mendez C."/>
            <person name="Richter M."/>
            <person name="Ferrer M."/>
            <person name="Sanchez J."/>
        </authorList>
    </citation>
    <scope>NUCLEOTIDE SEQUENCE</scope>
</reference>
<dbReference type="EMBL" id="AUZY01008573">
    <property type="protein sequence ID" value="EQD45495.1"/>
    <property type="molecule type" value="Genomic_DNA"/>
</dbReference>
<dbReference type="SUPFAM" id="SSF53223">
    <property type="entry name" value="Aminoacid dehydrogenase-like, N-terminal domain"/>
    <property type="match status" value="1"/>
</dbReference>
<dbReference type="Gene3D" id="3.40.50.10860">
    <property type="entry name" value="Leucine Dehydrogenase, chain A, domain 1"/>
    <property type="match status" value="1"/>
</dbReference>
<proteinExistence type="predicted"/>
<name>T1ATZ4_9ZZZZ</name>
<comment type="caution">
    <text evidence="1">The sequence shown here is derived from an EMBL/GenBank/DDBJ whole genome shotgun (WGS) entry which is preliminary data.</text>
</comment>
<gene>
    <name evidence="1" type="ORF">B1B_13034</name>
</gene>
<dbReference type="Gene3D" id="3.20.20.70">
    <property type="entry name" value="Aldolase class I"/>
    <property type="match status" value="1"/>
</dbReference>
<sequence length="179" mass="19618">MGGLKDNFRQDGGRPLSLIGSTHFPGPVPVGSVLSRLEETLGSFDVAKVVLPADGRYLVEELLPALHPFKDRPYVVHTVGGLGSVLRVLARRLGMEWVFGTLPEGPPDRATHRAVEPAQIPSDRLRRYLDAPGDCPWYGVVGRPLGHTLSPYYQNLFFEATELCGLYVPLEPSASDDTR</sequence>
<organism evidence="1">
    <name type="scientific">mine drainage metagenome</name>
    <dbReference type="NCBI Taxonomy" id="410659"/>
    <lineage>
        <taxon>unclassified sequences</taxon>
        <taxon>metagenomes</taxon>
        <taxon>ecological metagenomes</taxon>
    </lineage>
</organism>
<evidence type="ECO:0000313" key="1">
    <source>
        <dbReference type="EMBL" id="EQD45495.1"/>
    </source>
</evidence>
<feature type="non-terminal residue" evidence="1">
    <location>
        <position position="179"/>
    </location>
</feature>
<dbReference type="SUPFAM" id="SSF51569">
    <property type="entry name" value="Aldolase"/>
    <property type="match status" value="1"/>
</dbReference>
<dbReference type="InterPro" id="IPR013785">
    <property type="entry name" value="Aldolase_TIM"/>
</dbReference>
<reference evidence="1" key="2">
    <citation type="journal article" date="2014" name="ISME J.">
        <title>Microbial stratification in low pH oxic and suboxic macroscopic growths along an acid mine drainage.</title>
        <authorList>
            <person name="Mendez-Garcia C."/>
            <person name="Mesa V."/>
            <person name="Sprenger R.R."/>
            <person name="Richter M."/>
            <person name="Diez M.S."/>
            <person name="Solano J."/>
            <person name="Bargiela R."/>
            <person name="Golyshina O.V."/>
            <person name="Manteca A."/>
            <person name="Ramos J.L."/>
            <person name="Gallego J.R."/>
            <person name="Llorente I."/>
            <person name="Martins Dos Santos V.A."/>
            <person name="Jensen O.N."/>
            <person name="Pelaez A.I."/>
            <person name="Sanchez J."/>
            <person name="Ferrer M."/>
        </authorList>
    </citation>
    <scope>NUCLEOTIDE SEQUENCE</scope>
</reference>
<accession>T1ATZ4</accession>